<dbReference type="AlphaFoldDB" id="U2FFS7"/>
<evidence type="ECO:0000256" key="1">
    <source>
        <dbReference type="ARBA" id="ARBA00004429"/>
    </source>
</evidence>
<feature type="transmembrane region" description="Helical" evidence="8">
    <location>
        <begin position="232"/>
        <end position="254"/>
    </location>
</feature>
<feature type="transmembrane region" description="Helical" evidence="8">
    <location>
        <begin position="72"/>
        <end position="96"/>
    </location>
</feature>
<reference evidence="9 10" key="2">
    <citation type="journal article" date="2013" name="PLoS ONE">
        <title>INDIGO - INtegrated Data Warehouse of MIcrobial GenOmes with Examples from the Red Sea Extremophiles.</title>
        <authorList>
            <person name="Alam I."/>
            <person name="Antunes A."/>
            <person name="Kamau A.A."/>
            <person name="Ba Alawi W."/>
            <person name="Kalkatawi M."/>
            <person name="Stingl U."/>
            <person name="Bajic V.B."/>
        </authorList>
    </citation>
    <scope>NUCLEOTIDE SEQUENCE [LARGE SCALE GENOMIC DNA]</scope>
    <source>
        <strain evidence="9 10">SARL4B</strain>
    </source>
</reference>
<dbReference type="PANTHER" id="PTHR30574:SF1">
    <property type="entry name" value="SULPHUR TRANSPORT DOMAIN-CONTAINING PROTEIN"/>
    <property type="match status" value="1"/>
</dbReference>
<keyword evidence="3" id="KW-1003">Cell membrane</keyword>
<accession>U2FFS7</accession>
<comment type="caution">
    <text evidence="9">The sequence shown here is derived from an EMBL/GenBank/DDBJ whole genome shotgun (WGS) entry which is preliminary data.</text>
</comment>
<feature type="transmembrane region" description="Helical" evidence="8">
    <location>
        <begin position="108"/>
        <end position="130"/>
    </location>
</feature>
<dbReference type="Pfam" id="PF04143">
    <property type="entry name" value="Sulf_transp"/>
    <property type="match status" value="1"/>
</dbReference>
<dbReference type="InterPro" id="IPR007272">
    <property type="entry name" value="Sulf_transp_TsuA/YedE"/>
</dbReference>
<feature type="transmembrane region" description="Helical" evidence="8">
    <location>
        <begin position="291"/>
        <end position="309"/>
    </location>
</feature>
<evidence type="ECO:0000313" key="10">
    <source>
        <dbReference type="Proteomes" id="UP000003861"/>
    </source>
</evidence>
<dbReference type="RefSeq" id="WP_008527965.1">
    <property type="nucleotide sequence ID" value="NC_021921.1"/>
</dbReference>
<dbReference type="GeneID" id="23798076"/>
<proteinExistence type="predicted"/>
<feature type="transmembrane region" description="Helical" evidence="8">
    <location>
        <begin position="150"/>
        <end position="170"/>
    </location>
</feature>
<evidence type="ECO:0000256" key="5">
    <source>
        <dbReference type="ARBA" id="ARBA00022692"/>
    </source>
</evidence>
<dbReference type="GO" id="GO:0005886">
    <property type="term" value="C:plasma membrane"/>
    <property type="evidence" value="ECO:0007669"/>
    <property type="project" value="UniProtKB-SubCell"/>
</dbReference>
<keyword evidence="5 8" id="KW-0812">Transmembrane</keyword>
<gene>
    <name evidence="9" type="ORF">HLRTI_000708</name>
</gene>
<keyword evidence="6 8" id="KW-1133">Transmembrane helix</keyword>
<sequence>MSEIGLAVVAGVGFGVFFQKGRICYASALSDFFLFRSSRVGGGIVLATLLTTLSWSGAYLVGGEAGFWLPPWGLYGLIGGAIFGVGMILAGACLTSTLWRVASGSGQYGLVLGGVVVGVLLTGLAHPWLGELYFTPLWLGTGTTAFALPVPAPAVAVVFVAVVAVAYAFLAGSTKRQFDGSVDEDEGPIAGLLESLRVGLRGLFEGSRQYLGARRSGIDVGRALRRPWDPRTCGIGIALTATFWIGVSGVWTVSGPLEDWIAFGVGTASPVLLAAVPGFEAAFLGHVSPGMGVLVGFLLGAALAALVSGDFELTPPTRSAGVAPVAGGVLMGVGANLAPGCNVTNLYTGVASLSAHGLLASAGIVLGAYAGTRLLFRTRG</sequence>
<evidence type="ECO:0000313" key="9">
    <source>
        <dbReference type="EMBL" id="ERJ07114.1"/>
    </source>
</evidence>
<feature type="transmembrane region" description="Helical" evidence="8">
    <location>
        <begin position="6"/>
        <end position="28"/>
    </location>
</feature>
<keyword evidence="2" id="KW-0813">Transport</keyword>
<dbReference type="EMBL" id="AFNT02000006">
    <property type="protein sequence ID" value="ERJ07114.1"/>
    <property type="molecule type" value="Genomic_DNA"/>
</dbReference>
<evidence type="ECO:0000256" key="6">
    <source>
        <dbReference type="ARBA" id="ARBA00022989"/>
    </source>
</evidence>
<dbReference type="OrthoDB" id="26401at2157"/>
<evidence type="ECO:0000256" key="2">
    <source>
        <dbReference type="ARBA" id="ARBA00022448"/>
    </source>
</evidence>
<evidence type="ECO:0000256" key="8">
    <source>
        <dbReference type="SAM" id="Phobius"/>
    </source>
</evidence>
<dbReference type="STRING" id="1033806.HTIA_0591"/>
<feature type="transmembrane region" description="Helical" evidence="8">
    <location>
        <begin position="355"/>
        <end position="376"/>
    </location>
</feature>
<name>U2FFS7_9EURY</name>
<feature type="transmembrane region" description="Helical" evidence="8">
    <location>
        <begin position="260"/>
        <end position="279"/>
    </location>
</feature>
<feature type="transmembrane region" description="Helical" evidence="8">
    <location>
        <begin position="40"/>
        <end position="60"/>
    </location>
</feature>
<dbReference type="Proteomes" id="UP000003861">
    <property type="component" value="Unassembled WGS sequence"/>
</dbReference>
<evidence type="ECO:0000256" key="3">
    <source>
        <dbReference type="ARBA" id="ARBA00022475"/>
    </source>
</evidence>
<evidence type="ECO:0000256" key="7">
    <source>
        <dbReference type="ARBA" id="ARBA00023136"/>
    </source>
</evidence>
<reference evidence="9 10" key="1">
    <citation type="journal article" date="2011" name="J. Bacteriol.">
        <title>Genome sequence of Halorhabdus tiamatea, the first archaeon isolated from a deep-sea anoxic brine lake.</title>
        <authorList>
            <person name="Antunes A."/>
            <person name="Alam I."/>
            <person name="Bajic V.B."/>
            <person name="Stingl U."/>
        </authorList>
    </citation>
    <scope>NUCLEOTIDE SEQUENCE [LARGE SCALE GENOMIC DNA]</scope>
    <source>
        <strain evidence="9 10">SARL4B</strain>
    </source>
</reference>
<evidence type="ECO:0000256" key="4">
    <source>
        <dbReference type="ARBA" id="ARBA00022519"/>
    </source>
</evidence>
<comment type="subcellular location">
    <subcellularLocation>
        <location evidence="1">Cell inner membrane</location>
        <topology evidence="1">Multi-pass membrane protein</topology>
    </subcellularLocation>
</comment>
<organism evidence="9 10">
    <name type="scientific">Halorhabdus tiamatea SARL4B</name>
    <dbReference type="NCBI Taxonomy" id="1033806"/>
    <lineage>
        <taxon>Archaea</taxon>
        <taxon>Methanobacteriati</taxon>
        <taxon>Methanobacteriota</taxon>
        <taxon>Stenosarchaea group</taxon>
        <taxon>Halobacteria</taxon>
        <taxon>Halobacteriales</taxon>
        <taxon>Haloarculaceae</taxon>
        <taxon>Halorhabdus</taxon>
    </lineage>
</organism>
<keyword evidence="7 8" id="KW-0472">Membrane</keyword>
<keyword evidence="4" id="KW-0997">Cell inner membrane</keyword>
<dbReference type="eggNOG" id="arCOG05632">
    <property type="taxonomic scope" value="Archaea"/>
</dbReference>
<protein>
    <submittedName>
        <fullName evidence="9">Putative integral membrane protein</fullName>
    </submittedName>
</protein>
<dbReference type="PANTHER" id="PTHR30574">
    <property type="entry name" value="INNER MEMBRANE PROTEIN YEDE"/>
    <property type="match status" value="1"/>
</dbReference>